<dbReference type="SMART" id="SM00644">
    <property type="entry name" value="Ami_2"/>
    <property type="match status" value="1"/>
</dbReference>
<dbReference type="Gene3D" id="1.10.530.10">
    <property type="match status" value="1"/>
</dbReference>
<dbReference type="Gene3D" id="3.40.80.10">
    <property type="entry name" value="Peptidoglycan recognition protein-like"/>
    <property type="match status" value="1"/>
</dbReference>
<comment type="catalytic activity">
    <reaction evidence="1">
        <text>Hydrolyzes the link between N-acetylmuramoyl residues and L-amino acid residues in certain cell-wall glycopeptides.</text>
        <dbReference type="EC" id="3.5.1.28"/>
    </reaction>
</comment>
<keyword evidence="7" id="KW-1185">Reference proteome</keyword>
<evidence type="ECO:0000256" key="2">
    <source>
        <dbReference type="ARBA" id="ARBA00011901"/>
    </source>
</evidence>
<evidence type="ECO:0000313" key="7">
    <source>
        <dbReference type="Proteomes" id="UP001216579"/>
    </source>
</evidence>
<reference evidence="6 7" key="1">
    <citation type="submission" date="2023-03" db="EMBL/GenBank/DDBJ databases">
        <title>Draft genome sequence of Streptomyces sp. RB6PN23 isolated from peat swamp forest in Thailand.</title>
        <authorList>
            <person name="Klaysubun C."/>
            <person name="Duangmal K."/>
        </authorList>
    </citation>
    <scope>NUCLEOTIDE SEQUENCE [LARGE SCALE GENOMIC DNA]</scope>
    <source>
        <strain evidence="6 7">RB6PN23</strain>
    </source>
</reference>
<dbReference type="EMBL" id="JARJBC010000001">
    <property type="protein sequence ID" value="MDF3288061.1"/>
    <property type="molecule type" value="Genomic_DNA"/>
</dbReference>
<sequence>MPVLLGVSYQESLWEEHAGQYNTVGGYGPMNLTDATVSMMAGGQSGAAGRADLDTLTDDPSLHTLTAAAKLTKAPTAQLRTSDLQNIRGGAALLASYEKALTGGTSADPAQWYGAVARYFQSPDAGAAKRFADDVYATIRTGVQRATADGQQVRLPAISLQPATGQLALLRLRASASPSPDCPAELDCQFVPAATTNYQFANRPSDGLDIRYIVIHDTETTYQQAIDAFQNPANGDAANYVMRAADGAVTQMVPAKDLAFHAGNYWFNMHSVGIEHEGFAAHGATWYTQAQYRATADLVRYLAAKYDIPLDRQHIIGHDNVPGPVDGYVAGMHWDPGPYWDWAYFMRLVGSPVDWGPRGVGPVGSVVTITPTFAHNVQTVRVCPADDGSGATTTCTDQTQPANFLFVRTQPNADAPLITDPYLHPTAGSAGTVEITDWGDTLSTGQQFVVAGRSGDWTAVWFGGQKAWFYNPHGRNTTLAFGATVISAADASSTVSVYGEGYPQPSEYPPGLAPSTEKPLSSYALPAGQAYVATAPPVPADDFFAKNPPDTVVTGSEQFYTIQYNHRVALVNANDVSANGTWFPDHPPAGRPHRR</sequence>
<keyword evidence="3" id="KW-0378">Hydrolase</keyword>
<dbReference type="InterPro" id="IPR051206">
    <property type="entry name" value="NAMLAA_amidase_2"/>
</dbReference>
<dbReference type="InterPro" id="IPR002502">
    <property type="entry name" value="Amidase_domain"/>
</dbReference>
<comment type="caution">
    <text evidence="6">The sequence shown here is derived from an EMBL/GenBank/DDBJ whole genome shotgun (WGS) entry which is preliminary data.</text>
</comment>
<dbReference type="PANTHER" id="PTHR30417">
    <property type="entry name" value="N-ACETYLMURAMOYL-L-ALANINE AMIDASE AMID"/>
    <property type="match status" value="1"/>
</dbReference>
<protein>
    <recommendedName>
        <fullName evidence="2">N-acetylmuramoyl-L-alanine amidase</fullName>
        <ecNumber evidence="2">3.5.1.28</ecNumber>
    </recommendedName>
</protein>
<dbReference type="CDD" id="cd06583">
    <property type="entry name" value="PGRP"/>
    <property type="match status" value="1"/>
</dbReference>
<dbReference type="SUPFAM" id="SSF55846">
    <property type="entry name" value="N-acetylmuramoyl-L-alanine amidase-like"/>
    <property type="match status" value="1"/>
</dbReference>
<evidence type="ECO:0000256" key="1">
    <source>
        <dbReference type="ARBA" id="ARBA00001561"/>
    </source>
</evidence>
<evidence type="ECO:0000256" key="3">
    <source>
        <dbReference type="ARBA" id="ARBA00022801"/>
    </source>
</evidence>
<dbReference type="PANTHER" id="PTHR30417:SF1">
    <property type="entry name" value="N-ACETYLMURAMOYL-L-ALANINE AMIDASE AMID"/>
    <property type="match status" value="1"/>
</dbReference>
<dbReference type="Pfam" id="PF01510">
    <property type="entry name" value="Amidase_2"/>
    <property type="match status" value="1"/>
</dbReference>
<accession>A0ABT5ZE07</accession>
<keyword evidence="4" id="KW-0961">Cell wall biogenesis/degradation</keyword>
<gene>
    <name evidence="6" type="ORF">P3G67_02195</name>
</gene>
<evidence type="ECO:0000313" key="6">
    <source>
        <dbReference type="EMBL" id="MDF3288061.1"/>
    </source>
</evidence>
<dbReference type="InterPro" id="IPR036505">
    <property type="entry name" value="Amidase/PGRP_sf"/>
</dbReference>
<evidence type="ECO:0000259" key="5">
    <source>
        <dbReference type="SMART" id="SM00644"/>
    </source>
</evidence>
<evidence type="ECO:0000256" key="4">
    <source>
        <dbReference type="ARBA" id="ARBA00023316"/>
    </source>
</evidence>
<dbReference type="EC" id="3.5.1.28" evidence="2"/>
<name>A0ABT5ZE07_9ACTN</name>
<dbReference type="Proteomes" id="UP001216579">
    <property type="component" value="Unassembled WGS sequence"/>
</dbReference>
<organism evidence="6 7">
    <name type="scientific">Streptomyces silvisoli</name>
    <dbReference type="NCBI Taxonomy" id="3034235"/>
    <lineage>
        <taxon>Bacteria</taxon>
        <taxon>Bacillati</taxon>
        <taxon>Actinomycetota</taxon>
        <taxon>Actinomycetes</taxon>
        <taxon>Kitasatosporales</taxon>
        <taxon>Streptomycetaceae</taxon>
        <taxon>Streptomyces</taxon>
    </lineage>
</organism>
<feature type="domain" description="N-acetylmuramoyl-L-alanine amidase" evidence="5">
    <location>
        <begin position="198"/>
        <end position="337"/>
    </location>
</feature>
<proteinExistence type="predicted"/>